<reference evidence="7" key="1">
    <citation type="submission" date="2018-06" db="EMBL/GenBank/DDBJ databases">
        <authorList>
            <person name="Zhirakovskaya E."/>
        </authorList>
    </citation>
    <scope>NUCLEOTIDE SEQUENCE</scope>
</reference>
<dbReference type="Gene3D" id="3.30.300.20">
    <property type="match status" value="1"/>
</dbReference>
<dbReference type="InterPro" id="IPR009019">
    <property type="entry name" value="KH_sf_prok-type"/>
</dbReference>
<dbReference type="PANTHER" id="PTHR42698">
    <property type="entry name" value="GTPASE ERA"/>
    <property type="match status" value="1"/>
</dbReference>
<dbReference type="FunFam" id="3.40.50.300:FF:000094">
    <property type="entry name" value="GTPase Era"/>
    <property type="match status" value="1"/>
</dbReference>
<organism evidence="7">
    <name type="scientific">hydrothermal vent metagenome</name>
    <dbReference type="NCBI Taxonomy" id="652676"/>
    <lineage>
        <taxon>unclassified sequences</taxon>
        <taxon>metagenomes</taxon>
        <taxon>ecological metagenomes</taxon>
    </lineage>
</organism>
<dbReference type="NCBIfam" id="TIGR00231">
    <property type="entry name" value="small_GTP"/>
    <property type="match status" value="1"/>
</dbReference>
<comment type="similarity">
    <text evidence="1">Belongs to the TRAFAC class TrmE-Era-EngA-EngB-Septin-like GTPase superfamily. Era GTPase family.</text>
</comment>
<accession>A0A3B0YDE4</accession>
<evidence type="ECO:0000256" key="1">
    <source>
        <dbReference type="ARBA" id="ARBA00007921"/>
    </source>
</evidence>
<sequence length="298" mass="33945">MPMIDFRCGFVALVGRPNVGKSTIINRLVGQKISITSRRPQTTRHRILGIKTDAQSQIIFVDTPGMHANQPRAMNRYLNRAAFDSLADVDVAVFVVEGTRWQNDDDWILERLKNLSCPVIAAVNKIDHVDNKELLLPALQALSSRFEFAEIIPVSARKGDQLQQLEAAVLARLPEAPPFYNKDQVTDRSERFLAAELVREKLFRKLGEEIPYGLTVEIESFKQEKRALHIHALIWVEKTSHKPIVIGNKGQRLKEVGREAREDMQVAFDQKVFLQLWVKVKEGWADDERALQSLGYDP</sequence>
<evidence type="ECO:0000256" key="2">
    <source>
        <dbReference type="ARBA" id="ARBA00022741"/>
    </source>
</evidence>
<protein>
    <submittedName>
        <fullName evidence="7">GTP-binding protein Era</fullName>
    </submittedName>
</protein>
<feature type="domain" description="Era-type G" evidence="6">
    <location>
        <begin position="7"/>
        <end position="175"/>
    </location>
</feature>
<dbReference type="SUPFAM" id="SSF52540">
    <property type="entry name" value="P-loop containing nucleoside triphosphate hydrolases"/>
    <property type="match status" value="1"/>
</dbReference>
<name>A0A3B0YDE4_9ZZZZ</name>
<dbReference type="PRINTS" id="PR00326">
    <property type="entry name" value="GTP1OBG"/>
</dbReference>
<keyword evidence="3" id="KW-0694">RNA-binding</keyword>
<dbReference type="CDD" id="cd04163">
    <property type="entry name" value="Era"/>
    <property type="match status" value="1"/>
</dbReference>
<keyword evidence="4" id="KW-0342">GTP-binding</keyword>
<dbReference type="InterPro" id="IPR027417">
    <property type="entry name" value="P-loop_NTPase"/>
</dbReference>
<evidence type="ECO:0000313" key="7">
    <source>
        <dbReference type="EMBL" id="VAW78908.1"/>
    </source>
</evidence>
<dbReference type="PANTHER" id="PTHR42698:SF1">
    <property type="entry name" value="GTPASE ERA, MITOCHONDRIAL"/>
    <property type="match status" value="1"/>
</dbReference>
<dbReference type="InterPro" id="IPR006073">
    <property type="entry name" value="GTP-bd"/>
</dbReference>
<dbReference type="InterPro" id="IPR015946">
    <property type="entry name" value="KH_dom-like_a/b"/>
</dbReference>
<evidence type="ECO:0000259" key="5">
    <source>
        <dbReference type="PROSITE" id="PS50823"/>
    </source>
</evidence>
<dbReference type="InterPro" id="IPR005662">
    <property type="entry name" value="GTPase_Era-like"/>
</dbReference>
<dbReference type="InterPro" id="IPR004044">
    <property type="entry name" value="KH_dom_type_2"/>
</dbReference>
<dbReference type="GO" id="GO:0043024">
    <property type="term" value="F:ribosomal small subunit binding"/>
    <property type="evidence" value="ECO:0007669"/>
    <property type="project" value="TreeGrafter"/>
</dbReference>
<dbReference type="GO" id="GO:0019843">
    <property type="term" value="F:rRNA binding"/>
    <property type="evidence" value="ECO:0007669"/>
    <property type="project" value="TreeGrafter"/>
</dbReference>
<dbReference type="Gene3D" id="3.40.50.300">
    <property type="entry name" value="P-loop containing nucleotide triphosphate hydrolases"/>
    <property type="match status" value="1"/>
</dbReference>
<feature type="domain" description="KH type-2" evidence="5">
    <location>
        <begin position="206"/>
        <end position="282"/>
    </location>
</feature>
<dbReference type="SUPFAM" id="SSF54814">
    <property type="entry name" value="Prokaryotic type KH domain (KH-domain type II)"/>
    <property type="match status" value="1"/>
</dbReference>
<dbReference type="Pfam" id="PF01926">
    <property type="entry name" value="MMR_HSR1"/>
    <property type="match status" value="1"/>
</dbReference>
<dbReference type="CDD" id="cd22534">
    <property type="entry name" value="KH-II_Era"/>
    <property type="match status" value="1"/>
</dbReference>
<dbReference type="NCBIfam" id="TIGR00436">
    <property type="entry name" value="era"/>
    <property type="match status" value="1"/>
</dbReference>
<dbReference type="EMBL" id="UOFK01000173">
    <property type="protein sequence ID" value="VAW78908.1"/>
    <property type="molecule type" value="Genomic_DNA"/>
</dbReference>
<dbReference type="GO" id="GO:0005525">
    <property type="term" value="F:GTP binding"/>
    <property type="evidence" value="ECO:0007669"/>
    <property type="project" value="UniProtKB-KW"/>
</dbReference>
<evidence type="ECO:0000259" key="6">
    <source>
        <dbReference type="PROSITE" id="PS51713"/>
    </source>
</evidence>
<keyword evidence="2" id="KW-0547">Nucleotide-binding</keyword>
<dbReference type="HAMAP" id="MF_00367">
    <property type="entry name" value="GTPase_Era"/>
    <property type="match status" value="1"/>
</dbReference>
<dbReference type="NCBIfam" id="NF000908">
    <property type="entry name" value="PRK00089.1"/>
    <property type="match status" value="1"/>
</dbReference>
<evidence type="ECO:0000256" key="4">
    <source>
        <dbReference type="ARBA" id="ARBA00023134"/>
    </source>
</evidence>
<evidence type="ECO:0000256" key="3">
    <source>
        <dbReference type="ARBA" id="ARBA00022884"/>
    </source>
</evidence>
<dbReference type="InterPro" id="IPR005225">
    <property type="entry name" value="Small_GTP-bd"/>
</dbReference>
<dbReference type="SMART" id="SM00382">
    <property type="entry name" value="AAA"/>
    <property type="match status" value="1"/>
</dbReference>
<dbReference type="PROSITE" id="PS51713">
    <property type="entry name" value="G_ERA"/>
    <property type="match status" value="1"/>
</dbReference>
<proteinExistence type="inferred from homology"/>
<dbReference type="Pfam" id="PF07650">
    <property type="entry name" value="KH_2"/>
    <property type="match status" value="1"/>
</dbReference>
<dbReference type="PROSITE" id="PS50823">
    <property type="entry name" value="KH_TYPE_2"/>
    <property type="match status" value="1"/>
</dbReference>
<dbReference type="GO" id="GO:0005829">
    <property type="term" value="C:cytosol"/>
    <property type="evidence" value="ECO:0007669"/>
    <property type="project" value="TreeGrafter"/>
</dbReference>
<dbReference type="AlphaFoldDB" id="A0A3B0YDE4"/>
<dbReference type="InterPro" id="IPR030388">
    <property type="entry name" value="G_ERA_dom"/>
</dbReference>
<dbReference type="InterPro" id="IPR003593">
    <property type="entry name" value="AAA+_ATPase"/>
</dbReference>
<dbReference type="GO" id="GO:0000028">
    <property type="term" value="P:ribosomal small subunit assembly"/>
    <property type="evidence" value="ECO:0007669"/>
    <property type="project" value="TreeGrafter"/>
</dbReference>
<dbReference type="FunFam" id="3.30.300.20:FF:000003">
    <property type="entry name" value="GTPase Era"/>
    <property type="match status" value="1"/>
</dbReference>
<gene>
    <name evidence="7" type="ORF">MNBD_GAMMA13-1307</name>
</gene>